<protein>
    <recommendedName>
        <fullName evidence="4">Elongator complex protein 5</fullName>
    </recommendedName>
</protein>
<name>K8EGL4_9CHLO</name>
<evidence type="ECO:0008006" key="4">
    <source>
        <dbReference type="Google" id="ProtNLM"/>
    </source>
</evidence>
<dbReference type="RefSeq" id="XP_007512534.1">
    <property type="nucleotide sequence ID" value="XM_007512472.1"/>
</dbReference>
<feature type="region of interest" description="Disordered" evidence="1">
    <location>
        <begin position="279"/>
        <end position="305"/>
    </location>
</feature>
<keyword evidence="3" id="KW-1185">Reference proteome</keyword>
<dbReference type="EMBL" id="FO082273">
    <property type="protein sequence ID" value="CCO17134.1"/>
    <property type="molecule type" value="Genomic_DNA"/>
</dbReference>
<gene>
    <name evidence="2" type="ORF">Bathy06g02170</name>
</gene>
<feature type="compositionally biased region" description="Acidic residues" evidence="1">
    <location>
        <begin position="469"/>
        <end position="480"/>
    </location>
</feature>
<feature type="compositionally biased region" description="Basic and acidic residues" evidence="1">
    <location>
        <begin position="151"/>
        <end position="162"/>
    </location>
</feature>
<proteinExistence type="predicted"/>
<evidence type="ECO:0000313" key="2">
    <source>
        <dbReference type="EMBL" id="CCO17134.1"/>
    </source>
</evidence>
<reference evidence="2 3" key="1">
    <citation type="submission" date="2011-10" db="EMBL/GenBank/DDBJ databases">
        <authorList>
            <person name="Genoscope - CEA"/>
        </authorList>
    </citation>
    <scope>NUCLEOTIDE SEQUENCE [LARGE SCALE GENOMIC DNA]</scope>
    <source>
        <strain evidence="2 3">RCC 1105</strain>
    </source>
</reference>
<sequence>MRRALRTLEESVRNVEYLAPAYILREENATFEGDRVFLDLVKKTTAFLSRKRKRSARSTLFVRFTTQKTLVEEQLKEVKEGVVVVDANEFVFERRSGFDFGFEKEEENENALERLLGKLGEILNADARETKRDEEEAKSLSPRRTTTGELGTDKTDAIRNDKSNNTIPRSGIFGYASKDSEHQTVVFLDDISCVSFIYGEQSVVRFVRAVQRMSRARGVVVRERVFSSSSTTTATNGGGNERSSSRRSRRRRSGRSAASDVLANDASCSCAMTLSRQSNGRIRSKGGSGRKTLFTAEAKRGATRKTRETDVVQFVKVPSSSSSGTTTNQYIALEYTSIDDALRNEKDIQKARERSRTEKLADKLNKFSTFNLGINATNGGNQRERDAKRNVKLAYQHEGGTTATNDIIATTTATASRTHAETATFRQTLPRDAGGLLGRAGQGHGEKIKNLLEYERDETDEHDYGSGVDTDEEIDDLDDF</sequence>
<organism evidence="2 3">
    <name type="scientific">Bathycoccus prasinos</name>
    <dbReference type="NCBI Taxonomy" id="41875"/>
    <lineage>
        <taxon>Eukaryota</taxon>
        <taxon>Viridiplantae</taxon>
        <taxon>Chlorophyta</taxon>
        <taxon>Mamiellophyceae</taxon>
        <taxon>Mamiellales</taxon>
        <taxon>Bathycoccaceae</taxon>
        <taxon>Bathycoccus</taxon>
    </lineage>
</organism>
<feature type="compositionally biased region" description="Basic and acidic residues" evidence="1">
    <location>
        <begin position="127"/>
        <end position="138"/>
    </location>
</feature>
<dbReference type="Proteomes" id="UP000198341">
    <property type="component" value="Chromosome 6"/>
</dbReference>
<feature type="region of interest" description="Disordered" evidence="1">
    <location>
        <begin position="453"/>
        <end position="480"/>
    </location>
</feature>
<dbReference type="GeneID" id="19015197"/>
<evidence type="ECO:0000313" key="3">
    <source>
        <dbReference type="Proteomes" id="UP000198341"/>
    </source>
</evidence>
<feature type="region of interest" description="Disordered" evidence="1">
    <location>
        <begin position="224"/>
        <end position="260"/>
    </location>
</feature>
<dbReference type="KEGG" id="bpg:Bathy06g02170"/>
<accession>K8EGL4</accession>
<dbReference type="AlphaFoldDB" id="K8EGL4"/>
<evidence type="ECO:0000256" key="1">
    <source>
        <dbReference type="SAM" id="MobiDB-lite"/>
    </source>
</evidence>
<feature type="region of interest" description="Disordered" evidence="1">
    <location>
        <begin position="127"/>
        <end position="163"/>
    </location>
</feature>
<feature type="compositionally biased region" description="Basic residues" evidence="1">
    <location>
        <begin position="245"/>
        <end position="254"/>
    </location>
</feature>